<name>A0A6G1KUF8_9PEZI</name>
<dbReference type="Proteomes" id="UP000799436">
    <property type="component" value="Unassembled WGS sequence"/>
</dbReference>
<proteinExistence type="predicted"/>
<accession>A0A6G1KUF8</accession>
<organism evidence="1 2">
    <name type="scientific">Teratosphaeria nubilosa</name>
    <dbReference type="NCBI Taxonomy" id="161662"/>
    <lineage>
        <taxon>Eukaryota</taxon>
        <taxon>Fungi</taxon>
        <taxon>Dikarya</taxon>
        <taxon>Ascomycota</taxon>
        <taxon>Pezizomycotina</taxon>
        <taxon>Dothideomycetes</taxon>
        <taxon>Dothideomycetidae</taxon>
        <taxon>Mycosphaerellales</taxon>
        <taxon>Teratosphaeriaceae</taxon>
        <taxon>Teratosphaeria</taxon>
    </lineage>
</organism>
<reference evidence="1" key="1">
    <citation type="journal article" date="2020" name="Stud. Mycol.">
        <title>101 Dothideomycetes genomes: a test case for predicting lifestyles and emergence of pathogens.</title>
        <authorList>
            <person name="Haridas S."/>
            <person name="Albert R."/>
            <person name="Binder M."/>
            <person name="Bloem J."/>
            <person name="Labutti K."/>
            <person name="Salamov A."/>
            <person name="Andreopoulos B."/>
            <person name="Baker S."/>
            <person name="Barry K."/>
            <person name="Bills G."/>
            <person name="Bluhm B."/>
            <person name="Cannon C."/>
            <person name="Castanera R."/>
            <person name="Culley D."/>
            <person name="Daum C."/>
            <person name="Ezra D."/>
            <person name="Gonzalez J."/>
            <person name="Henrissat B."/>
            <person name="Kuo A."/>
            <person name="Liang C."/>
            <person name="Lipzen A."/>
            <person name="Lutzoni F."/>
            <person name="Magnuson J."/>
            <person name="Mondo S."/>
            <person name="Nolan M."/>
            <person name="Ohm R."/>
            <person name="Pangilinan J."/>
            <person name="Park H.-J."/>
            <person name="Ramirez L."/>
            <person name="Alfaro M."/>
            <person name="Sun H."/>
            <person name="Tritt A."/>
            <person name="Yoshinaga Y."/>
            <person name="Zwiers L.-H."/>
            <person name="Turgeon B."/>
            <person name="Goodwin S."/>
            <person name="Spatafora J."/>
            <person name="Crous P."/>
            <person name="Grigoriev I."/>
        </authorList>
    </citation>
    <scope>NUCLEOTIDE SEQUENCE</scope>
    <source>
        <strain evidence="1">CBS 116005</strain>
    </source>
</reference>
<evidence type="ECO:0000313" key="2">
    <source>
        <dbReference type="Proteomes" id="UP000799436"/>
    </source>
</evidence>
<evidence type="ECO:0000313" key="1">
    <source>
        <dbReference type="EMBL" id="KAF2763798.1"/>
    </source>
</evidence>
<keyword evidence="2" id="KW-1185">Reference proteome</keyword>
<protein>
    <submittedName>
        <fullName evidence="1">Uncharacterized protein</fullName>
    </submittedName>
</protein>
<dbReference type="EMBL" id="ML995963">
    <property type="protein sequence ID" value="KAF2763798.1"/>
    <property type="molecule type" value="Genomic_DNA"/>
</dbReference>
<sequence>MGCLSMHTLSLFWVEQMNTVWQASLSRLSRSSSGVTYMCFGGSTHRDRRVSYVCDNVLTEKSDAVVVLKFCQEVLGQRL</sequence>
<gene>
    <name evidence="1" type="ORF">EJ03DRAFT_53760</name>
</gene>
<dbReference type="AlphaFoldDB" id="A0A6G1KUF8"/>